<keyword evidence="1" id="KW-0134">Cell wall</keyword>
<gene>
    <name evidence="9" type="ORF">STRMA_0847</name>
</gene>
<feature type="compositionally biased region" description="Polar residues" evidence="6">
    <location>
        <begin position="49"/>
        <end position="68"/>
    </location>
</feature>
<keyword evidence="3 7" id="KW-0732">Signal</keyword>
<dbReference type="NCBIfam" id="TIGR01167">
    <property type="entry name" value="LPXTG_anchor"/>
    <property type="match status" value="1"/>
</dbReference>
<dbReference type="Pfam" id="PF00746">
    <property type="entry name" value="Gram_pos_anchor"/>
    <property type="match status" value="1"/>
</dbReference>
<dbReference type="eggNOG" id="COG3087">
    <property type="taxonomic scope" value="Bacteria"/>
</dbReference>
<organism evidence="9 10">
    <name type="scientific">Streptococcus macacae NCTC 11558</name>
    <dbReference type="NCBI Taxonomy" id="764298"/>
    <lineage>
        <taxon>Bacteria</taxon>
        <taxon>Bacillati</taxon>
        <taxon>Bacillota</taxon>
        <taxon>Bacilli</taxon>
        <taxon>Lactobacillales</taxon>
        <taxon>Streptococcaceae</taxon>
        <taxon>Streptococcus</taxon>
    </lineage>
</organism>
<dbReference type="InterPro" id="IPR019931">
    <property type="entry name" value="LPXTG_anchor"/>
</dbReference>
<proteinExistence type="predicted"/>
<feature type="chain" id="PRO_5003479377" evidence="7">
    <location>
        <begin position="28"/>
        <end position="617"/>
    </location>
</feature>
<feature type="compositionally biased region" description="Basic and acidic residues" evidence="6">
    <location>
        <begin position="566"/>
        <end position="576"/>
    </location>
</feature>
<dbReference type="PROSITE" id="PS50847">
    <property type="entry name" value="GRAM_POS_ANCHORING"/>
    <property type="match status" value="1"/>
</dbReference>
<evidence type="ECO:0000256" key="1">
    <source>
        <dbReference type="ARBA" id="ARBA00022512"/>
    </source>
</evidence>
<evidence type="ECO:0000259" key="8">
    <source>
        <dbReference type="PROSITE" id="PS50847"/>
    </source>
</evidence>
<evidence type="ECO:0000313" key="10">
    <source>
        <dbReference type="Proteomes" id="UP000003573"/>
    </source>
</evidence>
<dbReference type="AlphaFoldDB" id="G5JUL9"/>
<feature type="region of interest" description="Disordered" evidence="6">
    <location>
        <begin position="43"/>
        <end position="101"/>
    </location>
</feature>
<dbReference type="OrthoDB" id="2208833at2"/>
<name>G5JUL9_9STRE</name>
<keyword evidence="10" id="KW-1185">Reference proteome</keyword>
<feature type="compositionally biased region" description="Low complexity" evidence="6">
    <location>
        <begin position="511"/>
        <end position="526"/>
    </location>
</feature>
<feature type="compositionally biased region" description="Low complexity" evidence="6">
    <location>
        <begin position="85"/>
        <end position="101"/>
    </location>
</feature>
<keyword evidence="4" id="KW-0572">Peptidoglycan-anchor</keyword>
<keyword evidence="2" id="KW-0964">Secreted</keyword>
<feature type="compositionally biased region" description="Pro residues" evidence="6">
    <location>
        <begin position="538"/>
        <end position="550"/>
    </location>
</feature>
<keyword evidence="5" id="KW-0175">Coiled coil</keyword>
<reference evidence="9 10" key="1">
    <citation type="journal article" date="2014" name="Int. J. Syst. Evol. Microbiol.">
        <title>Phylogenomics and the dynamic genome evolution of the genus Streptococcus.</title>
        <authorList>
            <consortium name="The Broad Institute Genome Sequencing Platform"/>
            <person name="Richards V.P."/>
            <person name="Palmer S.R."/>
            <person name="Pavinski Bitar P.D."/>
            <person name="Qin X."/>
            <person name="Weinstock G.M."/>
            <person name="Highlander S.K."/>
            <person name="Town C.D."/>
            <person name="Burne R.A."/>
            <person name="Stanhope M.J."/>
        </authorList>
    </citation>
    <scope>NUCLEOTIDE SEQUENCE [LARGE SCALE GENOMIC DNA]</scope>
    <source>
        <strain evidence="9 10">NCTC 11558</strain>
    </source>
</reference>
<evidence type="ECO:0000256" key="2">
    <source>
        <dbReference type="ARBA" id="ARBA00022525"/>
    </source>
</evidence>
<dbReference type="RefSeq" id="WP_003082157.1">
    <property type="nucleotide sequence ID" value="NZ_AEUW02000001.1"/>
</dbReference>
<dbReference type="STRING" id="764298.STRMA_0847"/>
<dbReference type="InterPro" id="IPR036234">
    <property type="entry name" value="SA_I/II_PAC_V_sf"/>
</dbReference>
<dbReference type="Proteomes" id="UP000003573">
    <property type="component" value="Unassembled WGS sequence"/>
</dbReference>
<dbReference type="Pfam" id="PF08363">
    <property type="entry name" value="GbpC"/>
    <property type="match status" value="1"/>
</dbReference>
<dbReference type="EMBL" id="AEUW02000001">
    <property type="protein sequence ID" value="EHJ53221.1"/>
    <property type="molecule type" value="Genomic_DNA"/>
</dbReference>
<feature type="signal peptide" evidence="7">
    <location>
        <begin position="1"/>
        <end position="27"/>
    </location>
</feature>
<protein>
    <submittedName>
        <fullName evidence="9">Glucan-binding protein C</fullName>
    </submittedName>
</protein>
<dbReference type="SUPFAM" id="SSF74914">
    <property type="entry name" value="V-region of surface antigen I/II (SA I/II, PAC)"/>
    <property type="match status" value="1"/>
</dbReference>
<feature type="coiled-coil region" evidence="5">
    <location>
        <begin position="107"/>
        <end position="194"/>
    </location>
</feature>
<evidence type="ECO:0000256" key="5">
    <source>
        <dbReference type="SAM" id="Coils"/>
    </source>
</evidence>
<evidence type="ECO:0000256" key="7">
    <source>
        <dbReference type="SAM" id="SignalP"/>
    </source>
</evidence>
<sequence>MKHKVGKVTLLSGLALAAAVSTTTVFADDINAAAQQNVDANTAAANTDKSGQASADDTQNSKAVNTDTAAAKTDNKQETDSPIVTVTDTKTEGQTTTTTSQVESKALNEAKAAAKEAKVKITETANQQQPSIEAADADNKVQAQAINKTVSDYNKAKEEYAQKQKQYQKDLEDYKSKKAEYEIAKKAYEDYQKEVAAGKAAGRVETAQSLVFRSEPEATMTIEGVSQYLTKEARAANKPKDILEQFNTDNYSNSDYVSQNPYTPKEDTWFKMKVGDQITVTYNNIKNSSYMNKKISKVVSTYKLNSTTSNDGTTLVELFHDPTKTIFIGAQTANEGRKDQISVTMQLTFFDENGDPINLSGNNAIMSLSSLNHWKTAYGDHIEKVNLGGNEFVKIPGSSVDLHGDTIYSANDNQYKANGAAFNGDGEDGWDAINEDGFPRAATAYYGAGAMTYKGQPFTFSVGGNDKGVPTTFWFSTNSVVAVPKDPGEEPVPPTEPKLTTPSVTWHKNFVVQTSKKPTPPKTTGEPPKKPTPKDPVKPTPNVPVKPTPAPKSVNYSRPAIFRSAKKNEVRVRERQYTAPLPQTGDEKQYGLSVIGFVSASFAAATLMAAKRRKKEN</sequence>
<evidence type="ECO:0000256" key="4">
    <source>
        <dbReference type="ARBA" id="ARBA00023088"/>
    </source>
</evidence>
<comment type="caution">
    <text evidence="9">The sequence shown here is derived from an EMBL/GenBank/DDBJ whole genome shotgun (WGS) entry which is preliminary data.</text>
</comment>
<dbReference type="Gene3D" id="2.60.530.10">
    <property type="entry name" value="Major cell-surface adhesin PAc"/>
    <property type="match status" value="1"/>
</dbReference>
<accession>G5JUL9</accession>
<feature type="compositionally biased region" description="Basic and acidic residues" evidence="6">
    <location>
        <begin position="527"/>
        <end position="537"/>
    </location>
</feature>
<evidence type="ECO:0000256" key="6">
    <source>
        <dbReference type="SAM" id="MobiDB-lite"/>
    </source>
</evidence>
<evidence type="ECO:0000256" key="3">
    <source>
        <dbReference type="ARBA" id="ARBA00022729"/>
    </source>
</evidence>
<evidence type="ECO:0000313" key="9">
    <source>
        <dbReference type="EMBL" id="EHJ53221.1"/>
    </source>
</evidence>
<feature type="domain" description="Gram-positive cocci surface proteins LPxTG" evidence="8">
    <location>
        <begin position="581"/>
        <end position="617"/>
    </location>
</feature>
<dbReference type="InterPro" id="IPR013574">
    <property type="entry name" value="Glucan-bd_C/Surface_Ag-I/II_V"/>
</dbReference>
<feature type="region of interest" description="Disordered" evidence="6">
    <location>
        <begin position="511"/>
        <end position="586"/>
    </location>
</feature>